<sequence>MTNQDNQVEINEPVQYNLQSYRIFFSGWALKENKKTRTREPVKRMTREIKHLLEIMFHTGTANPRQKMNTQQMHEELLQRAQQGELCEEDVPKISII</sequence>
<dbReference type="OrthoDB" id="2406938at2759"/>
<dbReference type="EMBL" id="CAGKOT010000006">
    <property type="protein sequence ID" value="CAB5348056.1"/>
    <property type="molecule type" value="Genomic_DNA"/>
</dbReference>
<name>A0A916E0G5_9GLOM</name>
<protein>
    <submittedName>
        <fullName evidence="1">Uncharacterized protein</fullName>
    </submittedName>
</protein>
<evidence type="ECO:0000313" key="1">
    <source>
        <dbReference type="EMBL" id="CAB5348056.1"/>
    </source>
</evidence>
<accession>A0A916E0G5</accession>
<organism evidence="1 2">
    <name type="scientific">Rhizophagus irregularis</name>
    <dbReference type="NCBI Taxonomy" id="588596"/>
    <lineage>
        <taxon>Eukaryota</taxon>
        <taxon>Fungi</taxon>
        <taxon>Fungi incertae sedis</taxon>
        <taxon>Mucoromycota</taxon>
        <taxon>Glomeromycotina</taxon>
        <taxon>Glomeromycetes</taxon>
        <taxon>Glomerales</taxon>
        <taxon>Glomeraceae</taxon>
        <taxon>Rhizophagus</taxon>
    </lineage>
</organism>
<reference evidence="1" key="1">
    <citation type="submission" date="2020-05" db="EMBL/GenBank/DDBJ databases">
        <authorList>
            <person name="Rincon C."/>
            <person name="Sanders R I."/>
            <person name="Robbins C."/>
            <person name="Chaturvedi A."/>
        </authorList>
    </citation>
    <scope>NUCLEOTIDE SEQUENCE</scope>
    <source>
        <strain evidence="1">CHB12</strain>
    </source>
</reference>
<gene>
    <name evidence="1" type="ORF">CHRIB12_LOCUS4487</name>
</gene>
<comment type="caution">
    <text evidence="1">The sequence shown here is derived from an EMBL/GenBank/DDBJ whole genome shotgun (WGS) entry which is preliminary data.</text>
</comment>
<evidence type="ECO:0000313" key="2">
    <source>
        <dbReference type="Proteomes" id="UP000684084"/>
    </source>
</evidence>
<proteinExistence type="predicted"/>
<dbReference type="AlphaFoldDB" id="A0A916E0G5"/>
<dbReference type="Proteomes" id="UP000684084">
    <property type="component" value="Unassembled WGS sequence"/>
</dbReference>